<dbReference type="EMBL" id="JALBUR010000013">
    <property type="protein sequence ID" value="MDX8419734.1"/>
    <property type="molecule type" value="Genomic_DNA"/>
</dbReference>
<keyword evidence="1 3" id="KW-0658">Purine biosynthesis</keyword>
<evidence type="ECO:0000313" key="8">
    <source>
        <dbReference type="EMBL" id="MDX8419734.1"/>
    </source>
</evidence>
<reference evidence="8 9" key="1">
    <citation type="submission" date="2022-03" db="EMBL/GenBank/DDBJ databases">
        <title>Novel taxa within the pig intestine.</title>
        <authorList>
            <person name="Wylensek D."/>
            <person name="Bishof K."/>
            <person name="Afrizal A."/>
            <person name="Clavel T."/>
        </authorList>
    </citation>
    <scope>NUCLEOTIDE SEQUENCE [LARGE SCALE GENOMIC DNA]</scope>
    <source>
        <strain evidence="8 9">CLA-KB-P133</strain>
    </source>
</reference>
<keyword evidence="6" id="KW-1133">Transmembrane helix</keyword>
<evidence type="ECO:0000256" key="4">
    <source>
        <dbReference type="PIRNR" id="PIRNR001338"/>
    </source>
</evidence>
<dbReference type="Pfam" id="PF00731">
    <property type="entry name" value="AIRC"/>
    <property type="match status" value="1"/>
</dbReference>
<dbReference type="EC" id="5.4.99.18" evidence="3 4"/>
<dbReference type="PANTHER" id="PTHR23046:SF2">
    <property type="entry name" value="PHOSPHORIBOSYLAMINOIMIDAZOLE CARBOXYLASE"/>
    <property type="match status" value="1"/>
</dbReference>
<keyword evidence="6" id="KW-0472">Membrane</keyword>
<evidence type="ECO:0000256" key="5">
    <source>
        <dbReference type="PIRSR" id="PIRSR001338-1"/>
    </source>
</evidence>
<sequence length="170" mass="17595">MDKGEQMKKVGIVMGSDSDLAVMKKAAAVLDQFEVPYEVHVYSAHRTPVEAASFAEKAEENGFGVIIAGAGMAAALAGVLAAHTTLPVIGVPLKSAALEGTDALLATVMMPSGIPVATVAIDGSKNAAWLALEILAVGDQDLAKKLADERVRMHDGVIAKDAGIQKEFAK</sequence>
<organism evidence="8 9">
    <name type="scientific">Grylomicrobium aquisgranensis</name>
    <dbReference type="NCBI Taxonomy" id="2926318"/>
    <lineage>
        <taxon>Bacteria</taxon>
        <taxon>Bacillati</taxon>
        <taxon>Bacillota</taxon>
        <taxon>Erysipelotrichia</taxon>
        <taxon>Erysipelotrichales</taxon>
        <taxon>Erysipelotrichaceae</taxon>
        <taxon>Grylomicrobium</taxon>
    </lineage>
</organism>
<evidence type="ECO:0000256" key="6">
    <source>
        <dbReference type="SAM" id="Phobius"/>
    </source>
</evidence>
<dbReference type="Proteomes" id="UP001286174">
    <property type="component" value="Unassembled WGS sequence"/>
</dbReference>
<dbReference type="PANTHER" id="PTHR23046">
    <property type="entry name" value="PHOSPHORIBOSYLAMINOIMIDAZOLE CARBOXYLASE CATALYTIC SUBUNIT"/>
    <property type="match status" value="1"/>
</dbReference>
<dbReference type="InterPro" id="IPR033747">
    <property type="entry name" value="PurE_ClassI"/>
</dbReference>
<feature type="binding site" evidence="3 5">
    <location>
        <position position="16"/>
    </location>
    <ligand>
        <name>substrate</name>
    </ligand>
</feature>
<feature type="binding site" evidence="3 5">
    <location>
        <position position="19"/>
    </location>
    <ligand>
        <name>substrate</name>
    </ligand>
</feature>
<feature type="domain" description="PurE" evidence="7">
    <location>
        <begin position="8"/>
        <end position="157"/>
    </location>
</feature>
<keyword evidence="9" id="KW-1185">Reference proteome</keyword>
<evidence type="ECO:0000259" key="7">
    <source>
        <dbReference type="SMART" id="SM01001"/>
    </source>
</evidence>
<gene>
    <name evidence="3 8" type="primary">purE</name>
    <name evidence="8" type="ORF">MOZ60_06460</name>
</gene>
<comment type="function">
    <text evidence="3 4">Catalyzes the conversion of N5-carboxyaminoimidazole ribonucleotide (N5-CAIR) to 4-carboxy-5-aminoimidazole ribonucleotide (CAIR).</text>
</comment>
<comment type="catalytic activity">
    <reaction evidence="3 4">
        <text>5-carboxyamino-1-(5-phospho-D-ribosyl)imidazole + H(+) = 5-amino-1-(5-phospho-D-ribosyl)imidazole-4-carboxylate</text>
        <dbReference type="Rhea" id="RHEA:13193"/>
        <dbReference type="ChEBI" id="CHEBI:15378"/>
        <dbReference type="ChEBI" id="CHEBI:58730"/>
        <dbReference type="ChEBI" id="CHEBI:77657"/>
        <dbReference type="EC" id="5.4.99.18"/>
    </reaction>
</comment>
<accession>A0AB35U4T1</accession>
<evidence type="ECO:0000256" key="1">
    <source>
        <dbReference type="ARBA" id="ARBA00022755"/>
    </source>
</evidence>
<dbReference type="GO" id="GO:0006189">
    <property type="term" value="P:'de novo' IMP biosynthetic process"/>
    <property type="evidence" value="ECO:0007669"/>
    <property type="project" value="UniProtKB-UniRule"/>
</dbReference>
<proteinExistence type="inferred from homology"/>
<feature type="transmembrane region" description="Helical" evidence="6">
    <location>
        <begin position="63"/>
        <end position="83"/>
    </location>
</feature>
<dbReference type="AlphaFoldDB" id="A0AB35U4T1"/>
<dbReference type="GO" id="GO:0034023">
    <property type="term" value="F:5-(carboxyamino)imidazole ribonucleotide mutase activity"/>
    <property type="evidence" value="ECO:0007669"/>
    <property type="project" value="UniProtKB-UniRule"/>
</dbReference>
<keyword evidence="2 3" id="KW-0413">Isomerase</keyword>
<comment type="pathway">
    <text evidence="3 4">Purine metabolism; IMP biosynthesis via de novo pathway; 5-amino-1-(5-phospho-D-ribosyl)imidazole-4-carboxylate from 5-amino-1-(5-phospho-D-ribosyl)imidazole (N5-CAIR route): step 2/2.</text>
</comment>
<dbReference type="SUPFAM" id="SSF52255">
    <property type="entry name" value="N5-CAIR mutase (phosphoribosylaminoimidazole carboxylase, PurE)"/>
    <property type="match status" value="1"/>
</dbReference>
<dbReference type="InterPro" id="IPR024694">
    <property type="entry name" value="PurE_prokaryotes"/>
</dbReference>
<dbReference type="InterPro" id="IPR000031">
    <property type="entry name" value="PurE_dom"/>
</dbReference>
<protein>
    <recommendedName>
        <fullName evidence="3 4">N5-carboxyaminoimidazole ribonucleotide mutase</fullName>
        <shortName evidence="3 4">N5-CAIR mutase</shortName>
        <ecNumber evidence="3 4">5.4.99.18</ecNumber>
    </recommendedName>
    <alternativeName>
        <fullName evidence="3">5-(carboxyamino)imidazole ribonucleotide mutase</fullName>
    </alternativeName>
</protein>
<dbReference type="GO" id="GO:0016829">
    <property type="term" value="F:lyase activity"/>
    <property type="evidence" value="ECO:0007669"/>
    <property type="project" value="UniProtKB-KW"/>
</dbReference>
<dbReference type="PIRSF" id="PIRSF001338">
    <property type="entry name" value="AIR_carboxylase"/>
    <property type="match status" value="1"/>
</dbReference>
<keyword evidence="6" id="KW-0812">Transmembrane</keyword>
<dbReference type="Gene3D" id="3.40.50.1970">
    <property type="match status" value="1"/>
</dbReference>
<comment type="caution">
    <text evidence="8">The sequence shown here is derived from an EMBL/GenBank/DDBJ whole genome shotgun (WGS) entry which is preliminary data.</text>
</comment>
<evidence type="ECO:0000313" key="9">
    <source>
        <dbReference type="Proteomes" id="UP001286174"/>
    </source>
</evidence>
<evidence type="ECO:0000256" key="2">
    <source>
        <dbReference type="ARBA" id="ARBA00023235"/>
    </source>
</evidence>
<evidence type="ECO:0000256" key="3">
    <source>
        <dbReference type="HAMAP-Rule" id="MF_01929"/>
    </source>
</evidence>
<feature type="binding site" evidence="3 5">
    <location>
        <position position="46"/>
    </location>
    <ligand>
        <name>substrate</name>
    </ligand>
</feature>
<name>A0AB35U4T1_9FIRM</name>
<keyword evidence="8" id="KW-0456">Lyase</keyword>
<dbReference type="HAMAP" id="MF_01929">
    <property type="entry name" value="PurE_classI"/>
    <property type="match status" value="1"/>
</dbReference>
<dbReference type="SMART" id="SM01001">
    <property type="entry name" value="AIRC"/>
    <property type="match status" value="1"/>
</dbReference>
<comment type="similarity">
    <text evidence="3">Belongs to the AIR carboxylase family. Class I subfamily.</text>
</comment>
<dbReference type="NCBIfam" id="TIGR01162">
    <property type="entry name" value="purE"/>
    <property type="match status" value="1"/>
</dbReference>